<keyword evidence="17" id="KW-1185">Reference proteome</keyword>
<evidence type="ECO:0000256" key="11">
    <source>
        <dbReference type="ARBA" id="ARBA00023004"/>
    </source>
</evidence>
<evidence type="ECO:0000256" key="13">
    <source>
        <dbReference type="ARBA" id="ARBA00023136"/>
    </source>
</evidence>
<keyword evidence="7 14" id="KW-0479">Metal-binding</keyword>
<keyword evidence="9" id="KW-0492">Microsome</keyword>
<organism evidence="16 17">
    <name type="scientific">Anopheles dirus</name>
    <dbReference type="NCBI Taxonomy" id="7168"/>
    <lineage>
        <taxon>Eukaryota</taxon>
        <taxon>Metazoa</taxon>
        <taxon>Ecdysozoa</taxon>
        <taxon>Arthropoda</taxon>
        <taxon>Hexapoda</taxon>
        <taxon>Insecta</taxon>
        <taxon>Pterygota</taxon>
        <taxon>Neoptera</taxon>
        <taxon>Endopterygota</taxon>
        <taxon>Diptera</taxon>
        <taxon>Nematocera</taxon>
        <taxon>Culicoidea</taxon>
        <taxon>Culicidae</taxon>
        <taxon>Anophelinae</taxon>
        <taxon>Anopheles</taxon>
    </lineage>
</organism>
<dbReference type="Gene3D" id="1.10.630.10">
    <property type="entry name" value="Cytochrome P450"/>
    <property type="match status" value="3"/>
</dbReference>
<feature type="transmembrane region" description="Helical" evidence="15">
    <location>
        <begin position="40"/>
        <end position="61"/>
    </location>
</feature>
<dbReference type="PROSITE" id="PS00086">
    <property type="entry name" value="CYTOCHROME_P450"/>
    <property type="match status" value="2"/>
</dbReference>
<evidence type="ECO:0000256" key="15">
    <source>
        <dbReference type="SAM" id="Phobius"/>
    </source>
</evidence>
<keyword evidence="8" id="KW-0256">Endoplasmic reticulum</keyword>
<comment type="subcellular location">
    <subcellularLocation>
        <location evidence="4">Endoplasmic reticulum membrane</location>
        <topology evidence="4">Peripheral membrane protein</topology>
    </subcellularLocation>
    <subcellularLocation>
        <location evidence="3">Microsome membrane</location>
        <topology evidence="3">Peripheral membrane protein</topology>
    </subcellularLocation>
</comment>
<keyword evidence="6 14" id="KW-0349">Heme</keyword>
<evidence type="ECO:0000256" key="1">
    <source>
        <dbReference type="ARBA" id="ARBA00001971"/>
    </source>
</evidence>
<dbReference type="GO" id="GO:0020037">
    <property type="term" value="F:heme binding"/>
    <property type="evidence" value="ECO:0007669"/>
    <property type="project" value="InterPro"/>
</dbReference>
<keyword evidence="10" id="KW-0560">Oxidoreductase</keyword>
<dbReference type="GO" id="GO:0005506">
    <property type="term" value="F:iron ion binding"/>
    <property type="evidence" value="ECO:0007669"/>
    <property type="project" value="InterPro"/>
</dbReference>
<dbReference type="CDD" id="cd11057">
    <property type="entry name" value="CYP313-like"/>
    <property type="match status" value="1"/>
</dbReference>
<keyword evidence="11 14" id="KW-0408">Iron</keyword>
<dbReference type="InterPro" id="IPR036396">
    <property type="entry name" value="Cyt_P450_sf"/>
</dbReference>
<evidence type="ECO:0000256" key="10">
    <source>
        <dbReference type="ARBA" id="ARBA00023002"/>
    </source>
</evidence>
<dbReference type="InterPro" id="IPR050196">
    <property type="entry name" value="Cytochrome_P450_Monoox"/>
</dbReference>
<evidence type="ECO:0000256" key="6">
    <source>
        <dbReference type="ARBA" id="ARBA00022617"/>
    </source>
</evidence>
<evidence type="ECO:0000256" key="5">
    <source>
        <dbReference type="ARBA" id="ARBA00010617"/>
    </source>
</evidence>
<reference evidence="17" key="1">
    <citation type="submission" date="2013-03" db="EMBL/GenBank/DDBJ databases">
        <title>The Genome Sequence of Anopheles dirus WRAIR2.</title>
        <authorList>
            <consortium name="The Broad Institute Genomics Platform"/>
            <person name="Neafsey D.E."/>
            <person name="Walton C."/>
            <person name="Walker B."/>
            <person name="Young S.K."/>
            <person name="Zeng Q."/>
            <person name="Gargeya S."/>
            <person name="Fitzgerald M."/>
            <person name="Haas B."/>
            <person name="Abouelleil A."/>
            <person name="Allen A.W."/>
            <person name="Alvarado L."/>
            <person name="Arachchi H.M."/>
            <person name="Berlin A.M."/>
            <person name="Chapman S.B."/>
            <person name="Gainer-Dewar J."/>
            <person name="Goldberg J."/>
            <person name="Griggs A."/>
            <person name="Gujja S."/>
            <person name="Hansen M."/>
            <person name="Howarth C."/>
            <person name="Imamovic A."/>
            <person name="Ireland A."/>
            <person name="Larimer J."/>
            <person name="McCowan C."/>
            <person name="Murphy C."/>
            <person name="Pearson M."/>
            <person name="Poon T.W."/>
            <person name="Priest M."/>
            <person name="Roberts A."/>
            <person name="Saif S."/>
            <person name="Shea T."/>
            <person name="Sisk P."/>
            <person name="Sykes S."/>
            <person name="Wortman J."/>
            <person name="Nusbaum C."/>
            <person name="Birren B."/>
        </authorList>
    </citation>
    <scope>NUCLEOTIDE SEQUENCE [LARGE SCALE GENOMIC DNA]</scope>
    <source>
        <strain evidence="17">WRAIR2</strain>
    </source>
</reference>
<evidence type="ECO:0000313" key="16">
    <source>
        <dbReference type="EnsemblMetazoa" id="ADIR008968-PA"/>
    </source>
</evidence>
<dbReference type="STRING" id="7168.A0A182NMT3"/>
<dbReference type="GO" id="GO:0005789">
    <property type="term" value="C:endoplasmic reticulum membrane"/>
    <property type="evidence" value="ECO:0007669"/>
    <property type="project" value="UniProtKB-SubCell"/>
</dbReference>
<name>A0A182NMT3_9DIPT</name>
<keyword evidence="15" id="KW-0812">Transmembrane</keyword>
<evidence type="ECO:0000256" key="3">
    <source>
        <dbReference type="ARBA" id="ARBA00004174"/>
    </source>
</evidence>
<dbReference type="InterPro" id="IPR002401">
    <property type="entry name" value="Cyt_P450_E_grp-I"/>
</dbReference>
<dbReference type="Pfam" id="PF00067">
    <property type="entry name" value="p450"/>
    <property type="match status" value="3"/>
</dbReference>
<reference evidence="16" key="2">
    <citation type="submission" date="2020-05" db="UniProtKB">
        <authorList>
            <consortium name="EnsemblMetazoa"/>
        </authorList>
    </citation>
    <scope>IDENTIFICATION</scope>
    <source>
        <strain evidence="16">WRAIR2</strain>
    </source>
</reference>
<comment type="cofactor">
    <cofactor evidence="1 14">
        <name>heme</name>
        <dbReference type="ChEBI" id="CHEBI:30413"/>
    </cofactor>
</comment>
<feature type="binding site" description="axial binding residue" evidence="14">
    <location>
        <position position="478"/>
    </location>
    <ligand>
        <name>heme</name>
        <dbReference type="ChEBI" id="CHEBI:30413"/>
    </ligand>
    <ligandPart>
        <name>Fe</name>
        <dbReference type="ChEBI" id="CHEBI:18248"/>
    </ligandPart>
</feature>
<evidence type="ECO:0000256" key="14">
    <source>
        <dbReference type="PIRSR" id="PIRSR602401-1"/>
    </source>
</evidence>
<dbReference type="PANTHER" id="PTHR24291">
    <property type="entry name" value="CYTOCHROME P450 FAMILY 4"/>
    <property type="match status" value="1"/>
</dbReference>
<dbReference type="InterPro" id="IPR017972">
    <property type="entry name" value="Cyt_P450_CS"/>
</dbReference>
<proteinExistence type="inferred from homology"/>
<dbReference type="GO" id="GO:0004497">
    <property type="term" value="F:monooxygenase activity"/>
    <property type="evidence" value="ECO:0007669"/>
    <property type="project" value="UniProtKB-KW"/>
</dbReference>
<dbReference type="PANTHER" id="PTHR24291:SF189">
    <property type="entry name" value="CYTOCHROME P450 4C3-RELATED"/>
    <property type="match status" value="1"/>
</dbReference>
<dbReference type="VEuPathDB" id="VectorBase:ADIR008968"/>
<accession>A0A182NMT3</accession>
<evidence type="ECO:0000256" key="7">
    <source>
        <dbReference type="ARBA" id="ARBA00022723"/>
    </source>
</evidence>
<evidence type="ECO:0000313" key="17">
    <source>
        <dbReference type="Proteomes" id="UP000075884"/>
    </source>
</evidence>
<evidence type="ECO:0000256" key="9">
    <source>
        <dbReference type="ARBA" id="ARBA00022848"/>
    </source>
</evidence>
<feature type="transmembrane region" description="Helical" evidence="15">
    <location>
        <begin position="895"/>
        <end position="913"/>
    </location>
</feature>
<dbReference type="PRINTS" id="PR00385">
    <property type="entry name" value="P450"/>
</dbReference>
<comment type="similarity">
    <text evidence="5">Belongs to the cytochrome P450 family.</text>
</comment>
<dbReference type="GO" id="GO:0016705">
    <property type="term" value="F:oxidoreductase activity, acting on paired donors, with incorporation or reduction of molecular oxygen"/>
    <property type="evidence" value="ECO:0007669"/>
    <property type="project" value="InterPro"/>
</dbReference>
<keyword evidence="15" id="KW-1133">Transmembrane helix</keyword>
<evidence type="ECO:0000256" key="8">
    <source>
        <dbReference type="ARBA" id="ARBA00022824"/>
    </source>
</evidence>
<keyword evidence="12" id="KW-0503">Monooxygenase</keyword>
<comment type="function">
    <text evidence="2">May be involved in the metabolism of insect hormones and in the breakdown of synthetic insecticides.</text>
</comment>
<dbReference type="Proteomes" id="UP000075884">
    <property type="component" value="Unassembled WGS sequence"/>
</dbReference>
<evidence type="ECO:0000256" key="2">
    <source>
        <dbReference type="ARBA" id="ARBA00003690"/>
    </source>
</evidence>
<evidence type="ECO:0000256" key="12">
    <source>
        <dbReference type="ARBA" id="ARBA00023033"/>
    </source>
</evidence>
<keyword evidence="13 15" id="KW-0472">Membrane</keyword>
<protein>
    <recommendedName>
        <fullName evidence="18">Cytochrome P450</fullName>
    </recommendedName>
</protein>
<dbReference type="FunFam" id="1.10.630.10:FF:000035">
    <property type="entry name" value="CYtochrome P450 family"/>
    <property type="match status" value="1"/>
</dbReference>
<dbReference type="SUPFAM" id="SSF48264">
    <property type="entry name" value="Cytochrome P450"/>
    <property type="match status" value="2"/>
</dbReference>
<dbReference type="AlphaFoldDB" id="A0A182NMT3"/>
<sequence length="947" mass="109584">MKMEDMKFRFDLTLKLESEYNVWLEKLGEKNSSETNGMMWWIWLALVIVVFVLVHCCIIQRNRFARHLPTLQPYYPLIGNGHLFMGKSSVQLFDVHIEPFKRFDRWFKIWFGPKLELCTSHPDIMNAVLSHPECLEKPFFYDFVKLEHGIFAGHYHLWKSQRKALNPAFNTRILNSFIPVFAQCSKMMVQNMENTVQDGPKSVSIFPFISKCTLEMVCGTTIGCDIQEIPGKDKLLENVDRCFELVAKRMLNIHHYIELLYRFTKDFMEESELRSSCYSFCESLIAKTKARLQNVHVADGCVDYKRPQIFADQLLSTTHNGNPFSDIEITHNIYSMIAAGNDTTALQVTHTCLFLAMFPDIQERVYREIMEVFPDPVQDIVVEDLKNLIYMERVIKECLRLAPSGPNIARQTMQDVDIADLRIPKDSLIVLSIFAMHRRKDVWGPDAEMFDPDRFLPERSVGRHAHAFIPFSAGSRNCIGGRYAMLSMKVMLSSILRRLRLRSDMKMEDMKFRFDITLKLESHPQCLTCYRFVQNIPRAEPYYPLIGNSLLFMEKSPVKLFENVVQPFTQFDRWFKVWLGPRLMLCTSNPTLAETILCHPKCLEKPFFYSFVQLDHGILTHQRWKRYRKLLRPAFSTSKVNNALPLFINCASILMSKLESIVEPELTISLAPLLSECMLNMIFSTTLGVDEVVRHEVKNILRNLDRRNSLDNATYETNDSPAMLDRLLATTDDAPLTDTEIVHNIYSIVGAGNDTTAHSIGHTCLFLAMHSDVQDKLYREVCDVFCSFDEPVTEERLKRLTFLECVIKESLRLAPPGATVAREAQADLFIDGLYIPRGTTMVVSLFALHRRKDFWGDDADKFEPDRFLPDRSRDRPSCAFMPFNTGSRNCLGSRYAMLSMKVILLAIVRSFVIHTDMTMERMKFKFDIALKQEHGYLVQLERRGGPF</sequence>
<evidence type="ECO:0008006" key="18">
    <source>
        <dbReference type="Google" id="ProtNLM"/>
    </source>
</evidence>
<dbReference type="PRINTS" id="PR00463">
    <property type="entry name" value="EP450I"/>
</dbReference>
<dbReference type="EnsemblMetazoa" id="ADIR008968-RA">
    <property type="protein sequence ID" value="ADIR008968-PA"/>
    <property type="gene ID" value="ADIR008968"/>
</dbReference>
<dbReference type="InterPro" id="IPR001128">
    <property type="entry name" value="Cyt_P450"/>
</dbReference>
<evidence type="ECO:0000256" key="4">
    <source>
        <dbReference type="ARBA" id="ARBA00004406"/>
    </source>
</evidence>